<evidence type="ECO:0000256" key="1">
    <source>
        <dbReference type="SAM" id="Phobius"/>
    </source>
</evidence>
<dbReference type="AlphaFoldDB" id="A0A7S4LBX1"/>
<feature type="transmembrane region" description="Helical" evidence="1">
    <location>
        <begin position="75"/>
        <end position="96"/>
    </location>
</feature>
<organism evidence="2">
    <name type="scientific">Eutreptiella gymnastica</name>
    <dbReference type="NCBI Taxonomy" id="73025"/>
    <lineage>
        <taxon>Eukaryota</taxon>
        <taxon>Discoba</taxon>
        <taxon>Euglenozoa</taxon>
        <taxon>Euglenida</taxon>
        <taxon>Spirocuta</taxon>
        <taxon>Euglenophyceae</taxon>
        <taxon>Eutreptiales</taxon>
        <taxon>Eutreptiaceae</taxon>
        <taxon>Eutreptiella</taxon>
    </lineage>
</organism>
<sequence>MQQEQKALLPGGEGGAGDAGDARSALMPWALSACLIVGTFLLASGGGEMTQSIFAGPGSETKNWFITPRETDDDVVTFLVCLAIGGLMGCGLLYYFADWIKHMEGSENATFKNWQVVICLTFVLSSLASTIPITILGKQGPITLDETLKPYTMLRPDTWGVDFEQIITWGQTAFVIYQALPIARDCQLLPEAAPWYAASFIFYNLWCYSFCAYAHKSLWVSTVFMIGVPFCLNGAHKALTGNPKVYKPWGTFFFAQIPMAIHLGWTICAALNSFNKLIVRIEYPLHYQVAWGFFGVYFAFQQGNSLMPERRDLILGLTLAFCILSIANGTQMCFEDKAVRGNCLREMFPSRDDTALQAQFITCIFLGASVIINAIQLARDLFGSMVMGG</sequence>
<dbReference type="EMBL" id="HBJA01087137">
    <property type="protein sequence ID" value="CAE0819196.1"/>
    <property type="molecule type" value="Transcribed_RNA"/>
</dbReference>
<reference evidence="2" key="1">
    <citation type="submission" date="2021-01" db="EMBL/GenBank/DDBJ databases">
        <authorList>
            <person name="Corre E."/>
            <person name="Pelletier E."/>
            <person name="Niang G."/>
            <person name="Scheremetjew M."/>
            <person name="Finn R."/>
            <person name="Kale V."/>
            <person name="Holt S."/>
            <person name="Cochrane G."/>
            <person name="Meng A."/>
            <person name="Brown T."/>
            <person name="Cohen L."/>
        </authorList>
    </citation>
    <scope>NUCLEOTIDE SEQUENCE</scope>
    <source>
        <strain evidence="2">CCMP1594</strain>
    </source>
</reference>
<evidence type="ECO:0000313" key="2">
    <source>
        <dbReference type="EMBL" id="CAE0819196.1"/>
    </source>
</evidence>
<gene>
    <name evidence="2" type="ORF">EGYM00163_LOCUS30365</name>
</gene>
<proteinExistence type="predicted"/>
<feature type="transmembrane region" description="Helical" evidence="1">
    <location>
        <begin position="193"/>
        <end position="211"/>
    </location>
</feature>
<feature type="transmembrane region" description="Helical" evidence="1">
    <location>
        <begin position="355"/>
        <end position="378"/>
    </location>
</feature>
<feature type="transmembrane region" description="Helical" evidence="1">
    <location>
        <begin position="248"/>
        <end position="271"/>
    </location>
</feature>
<feature type="transmembrane region" description="Helical" evidence="1">
    <location>
        <begin position="116"/>
        <end position="136"/>
    </location>
</feature>
<accession>A0A7S4LBX1</accession>
<dbReference type="PROSITE" id="PS51257">
    <property type="entry name" value="PROKAR_LIPOPROTEIN"/>
    <property type="match status" value="1"/>
</dbReference>
<name>A0A7S4LBX1_9EUGL</name>
<feature type="transmembrane region" description="Helical" evidence="1">
    <location>
        <begin position="29"/>
        <end position="55"/>
    </location>
</feature>
<keyword evidence="1" id="KW-1133">Transmembrane helix</keyword>
<protein>
    <submittedName>
        <fullName evidence="2">Uncharacterized protein</fullName>
    </submittedName>
</protein>
<keyword evidence="1" id="KW-0472">Membrane</keyword>
<keyword evidence="1" id="KW-0812">Transmembrane</keyword>
<feature type="transmembrane region" description="Helical" evidence="1">
    <location>
        <begin position="313"/>
        <end position="334"/>
    </location>
</feature>
<feature type="transmembrane region" description="Helical" evidence="1">
    <location>
        <begin position="218"/>
        <end position="236"/>
    </location>
</feature>